<evidence type="ECO:0000259" key="10">
    <source>
        <dbReference type="Pfam" id="PF02268"/>
    </source>
</evidence>
<dbReference type="InterPro" id="IPR009083">
    <property type="entry name" value="TFIIA_a-hlx"/>
</dbReference>
<keyword evidence="6" id="KW-0539">Nucleus</keyword>
<evidence type="ECO:0000256" key="1">
    <source>
        <dbReference type="ARBA" id="ARBA00004123"/>
    </source>
</evidence>
<comment type="subcellular location">
    <subcellularLocation>
        <location evidence="1">Nucleus</location>
    </subcellularLocation>
</comment>
<evidence type="ECO:0000256" key="6">
    <source>
        <dbReference type="ARBA" id="ARBA00023242"/>
    </source>
</evidence>
<protein>
    <recommendedName>
        <fullName evidence="3">Transcription initiation factor IIA subunit 2</fullName>
    </recommendedName>
    <alternativeName>
        <fullName evidence="9">General transcription factor IIA subunit 2</fullName>
    </alternativeName>
    <alternativeName>
        <fullName evidence="8">Transcription initiation factor IIA small chain</fullName>
    </alternativeName>
</protein>
<evidence type="ECO:0000256" key="9">
    <source>
        <dbReference type="ARBA" id="ARBA00032215"/>
    </source>
</evidence>
<evidence type="ECO:0000256" key="5">
    <source>
        <dbReference type="ARBA" id="ARBA00023163"/>
    </source>
</evidence>
<dbReference type="Pfam" id="PF02268">
    <property type="entry name" value="TFIIA_gamma_N"/>
    <property type="match status" value="1"/>
</dbReference>
<dbReference type="Gene3D" id="1.10.287.190">
    <property type="entry name" value="Transcription factor IIA gamma subunit, alpha-helical domain"/>
    <property type="match status" value="1"/>
</dbReference>
<reference evidence="11 12" key="1">
    <citation type="submission" date="2019-09" db="EMBL/GenBank/DDBJ databases">
        <title>Draft genome of the ectomycorrhizal ascomycete Sphaerosporella brunnea.</title>
        <authorList>
            <consortium name="DOE Joint Genome Institute"/>
            <person name="Benucci G.M."/>
            <person name="Marozzi G."/>
            <person name="Antonielli L."/>
            <person name="Sanchez S."/>
            <person name="Marco P."/>
            <person name="Wang X."/>
            <person name="Falini L.B."/>
            <person name="Barry K."/>
            <person name="Haridas S."/>
            <person name="Lipzen A."/>
            <person name="Labutti K."/>
            <person name="Grigoriev I.V."/>
            <person name="Murat C."/>
            <person name="Martin F."/>
            <person name="Albertini E."/>
            <person name="Donnini D."/>
            <person name="Bonito G."/>
        </authorList>
    </citation>
    <scope>NUCLEOTIDE SEQUENCE [LARGE SCALE GENOMIC DNA]</scope>
    <source>
        <strain evidence="11 12">Sb_GMNB300</strain>
    </source>
</reference>
<sequence length="113" mass="12870">MDDTSSPGHLYRNTSLGTTLLDSLDEMVMDGRMTPKFACKIVENFDIAMISVLRSKVKARLDLKGKLEDYRCINDEWYMVLKDVVVTLDGRGAAREKIVLDNLDVRMVKDAKR</sequence>
<dbReference type="InterPro" id="IPR009088">
    <property type="entry name" value="TFIIA_b-brl"/>
</dbReference>
<comment type="similarity">
    <text evidence="2">Belongs to the TFIIA subunit 2 family.</text>
</comment>
<name>A0A5J5EQC7_9PEZI</name>
<evidence type="ECO:0000256" key="3">
    <source>
        <dbReference type="ARBA" id="ARBA00019928"/>
    </source>
</evidence>
<dbReference type="Proteomes" id="UP000326924">
    <property type="component" value="Unassembled WGS sequence"/>
</dbReference>
<comment type="caution">
    <text evidence="11">The sequence shown here is derived from an EMBL/GenBank/DDBJ whole genome shotgun (WGS) entry which is preliminary data.</text>
</comment>
<dbReference type="Gene3D" id="2.30.18.10">
    <property type="entry name" value="Transcription factor IIA (TFIIA), beta-barrel domain"/>
    <property type="match status" value="1"/>
</dbReference>
<evidence type="ECO:0000313" key="12">
    <source>
        <dbReference type="Proteomes" id="UP000326924"/>
    </source>
</evidence>
<dbReference type="InterPro" id="IPR015872">
    <property type="entry name" value="TFIIA_gsu_N"/>
</dbReference>
<dbReference type="EMBL" id="VXIS01000153">
    <property type="protein sequence ID" value="KAA8900479.1"/>
    <property type="molecule type" value="Genomic_DNA"/>
</dbReference>
<accession>A0A5J5EQC7</accession>
<dbReference type="InterPro" id="IPR003194">
    <property type="entry name" value="TFIIA_gsu"/>
</dbReference>
<keyword evidence="5" id="KW-0804">Transcription</keyword>
<feature type="domain" description="Transcription initiation factor IIA gamma subunit N-terminal" evidence="10">
    <location>
        <begin position="10"/>
        <end position="53"/>
    </location>
</feature>
<evidence type="ECO:0000256" key="7">
    <source>
        <dbReference type="ARBA" id="ARBA00024733"/>
    </source>
</evidence>
<dbReference type="GO" id="GO:0005672">
    <property type="term" value="C:transcription factor TFIIA complex"/>
    <property type="evidence" value="ECO:0007669"/>
    <property type="project" value="InterPro"/>
</dbReference>
<evidence type="ECO:0000256" key="4">
    <source>
        <dbReference type="ARBA" id="ARBA00023015"/>
    </source>
</evidence>
<dbReference type="PANTHER" id="PTHR10966">
    <property type="entry name" value="TRANSCRIPTION INITIATION FACTOR IIA SUBUNIT 2"/>
    <property type="match status" value="1"/>
</dbReference>
<gene>
    <name evidence="11" type="ORF">FN846DRAFT_958722</name>
</gene>
<dbReference type="AlphaFoldDB" id="A0A5J5EQC7"/>
<dbReference type="GO" id="GO:0006367">
    <property type="term" value="P:transcription initiation at RNA polymerase II promoter"/>
    <property type="evidence" value="ECO:0007669"/>
    <property type="project" value="InterPro"/>
</dbReference>
<evidence type="ECO:0000256" key="8">
    <source>
        <dbReference type="ARBA" id="ARBA00029848"/>
    </source>
</evidence>
<keyword evidence="12" id="KW-1185">Reference proteome</keyword>
<dbReference type="InParanoid" id="A0A5J5EQC7"/>
<organism evidence="11 12">
    <name type="scientific">Sphaerosporella brunnea</name>
    <dbReference type="NCBI Taxonomy" id="1250544"/>
    <lineage>
        <taxon>Eukaryota</taxon>
        <taxon>Fungi</taxon>
        <taxon>Dikarya</taxon>
        <taxon>Ascomycota</taxon>
        <taxon>Pezizomycotina</taxon>
        <taxon>Pezizomycetes</taxon>
        <taxon>Pezizales</taxon>
        <taxon>Pyronemataceae</taxon>
        <taxon>Sphaerosporella</taxon>
    </lineage>
</organism>
<comment type="function">
    <text evidence="7">TFIIA is a component of the transcription machinery of RNA polymerase II and plays an important role in transcriptional activation. TFIIA in a complex with TBP mediates transcriptional activity.</text>
</comment>
<keyword evidence="4" id="KW-0805">Transcription regulation</keyword>
<evidence type="ECO:0000313" key="11">
    <source>
        <dbReference type="EMBL" id="KAA8900479.1"/>
    </source>
</evidence>
<proteinExistence type="inferred from homology"/>
<dbReference type="SUPFAM" id="SSF50784">
    <property type="entry name" value="Transcription factor IIA (TFIIA), beta-barrel domain"/>
    <property type="match status" value="1"/>
</dbReference>
<dbReference type="SUPFAM" id="SSF47396">
    <property type="entry name" value="Transcription factor IIA (TFIIA), alpha-helical domain"/>
    <property type="match status" value="1"/>
</dbReference>
<evidence type="ECO:0000256" key="2">
    <source>
        <dbReference type="ARBA" id="ARBA00007675"/>
    </source>
</evidence>